<reference evidence="1 2" key="1">
    <citation type="submission" date="2015-12" db="EMBL/GenBank/DDBJ databases">
        <title>Complete genome of Roseateles depolymerans KCTC 42856.</title>
        <authorList>
            <person name="Kim K.M."/>
        </authorList>
    </citation>
    <scope>NUCLEOTIDE SEQUENCE [LARGE SCALE GENOMIC DNA]</scope>
    <source>
        <strain evidence="1 2">KCTC 42856</strain>
    </source>
</reference>
<dbReference type="EMBL" id="CP013729">
    <property type="protein sequence ID" value="ALV06418.1"/>
    <property type="molecule type" value="Genomic_DNA"/>
</dbReference>
<evidence type="ECO:0000313" key="2">
    <source>
        <dbReference type="Proteomes" id="UP000060699"/>
    </source>
</evidence>
<dbReference type="OrthoDB" id="7284504at2"/>
<name>A0A0U3LJ22_9BURK</name>
<proteinExistence type="predicted"/>
<keyword evidence="2" id="KW-1185">Reference proteome</keyword>
<gene>
    <name evidence="1" type="ORF">RD2015_1940</name>
</gene>
<dbReference type="RefSeq" id="WP_058934704.1">
    <property type="nucleotide sequence ID" value="NZ_CP013729.1"/>
</dbReference>
<accession>A0A0U3LJ22</accession>
<organism evidence="1 2">
    <name type="scientific">Roseateles depolymerans</name>
    <dbReference type="NCBI Taxonomy" id="76731"/>
    <lineage>
        <taxon>Bacteria</taxon>
        <taxon>Pseudomonadati</taxon>
        <taxon>Pseudomonadota</taxon>
        <taxon>Betaproteobacteria</taxon>
        <taxon>Burkholderiales</taxon>
        <taxon>Sphaerotilaceae</taxon>
        <taxon>Roseateles</taxon>
    </lineage>
</organism>
<protein>
    <submittedName>
        <fullName evidence="1">Uncharacterized protein</fullName>
    </submittedName>
</protein>
<dbReference type="Proteomes" id="UP000060699">
    <property type="component" value="Chromosome"/>
</dbReference>
<dbReference type="AlphaFoldDB" id="A0A0U3LJ22"/>
<dbReference type="KEGG" id="rdp:RD2015_1940"/>
<evidence type="ECO:0000313" key="1">
    <source>
        <dbReference type="EMBL" id="ALV06418.1"/>
    </source>
</evidence>
<sequence>MVIEFKKLPARAHRHPGAAAVAAALWAALCIACTATNPTQDKPDPNELRAFLERRELCDHLRGEIPDPGDPDATRDAVAAINQYCTGTDAQLSRLKRLFAADAAVMKQLNTLEPCIESGSQCRTSGAPR</sequence>